<dbReference type="RefSeq" id="WP_129454719.1">
    <property type="nucleotide sequence ID" value="NZ_JACXYX010000012.1"/>
</dbReference>
<dbReference type="AlphaFoldDB" id="A0A4Q2SG14"/>
<evidence type="ECO:0000256" key="1">
    <source>
        <dbReference type="SAM" id="SignalP"/>
    </source>
</evidence>
<protein>
    <submittedName>
        <fullName evidence="2">Sensor domain-containing protein</fullName>
    </submittedName>
</protein>
<sequence length="213" mass="23424">MRATALAPVSVLLSVLLSVLALLAPSSAASAPAPVTRDDLLTVADYRSVHPDMRDPSRIVLRSPLFAPRGCDDQDLLVRGTSRILGSVSPEVRRRSVSLIDQNVVRFASAREAKDLLRRYRHFSARCVGDVDTDDGEGGDVRVKNRAWFPPRVGDQSAGMLIGWFQRGSADWRRVLAVRVGRTVSVLDVSFTDVRPPKDDVVTLGRLAVERLR</sequence>
<feature type="chain" id="PRO_5038750729" evidence="1">
    <location>
        <begin position="32"/>
        <end position="213"/>
    </location>
</feature>
<dbReference type="OrthoDB" id="3781887at2"/>
<accession>A0A4Q2SG14</accession>
<proteinExistence type="predicted"/>
<feature type="signal peptide" evidence="1">
    <location>
        <begin position="1"/>
        <end position="31"/>
    </location>
</feature>
<organism evidence="2 3">
    <name type="scientific">Nocardioides ganghwensis</name>
    <dbReference type="NCBI Taxonomy" id="252230"/>
    <lineage>
        <taxon>Bacteria</taxon>
        <taxon>Bacillati</taxon>
        <taxon>Actinomycetota</taxon>
        <taxon>Actinomycetes</taxon>
        <taxon>Propionibacteriales</taxon>
        <taxon>Nocardioidaceae</taxon>
        <taxon>Nocardioides</taxon>
    </lineage>
</organism>
<keyword evidence="3" id="KW-1185">Reference proteome</keyword>
<comment type="caution">
    <text evidence="2">The sequence shown here is derived from an EMBL/GenBank/DDBJ whole genome shotgun (WGS) entry which is preliminary data.</text>
</comment>
<dbReference type="EMBL" id="SDWU01000008">
    <property type="protein sequence ID" value="RYC02770.1"/>
    <property type="molecule type" value="Genomic_DNA"/>
</dbReference>
<name>A0A4Q2SG14_9ACTN</name>
<dbReference type="Proteomes" id="UP000293291">
    <property type="component" value="Unassembled WGS sequence"/>
</dbReference>
<evidence type="ECO:0000313" key="3">
    <source>
        <dbReference type="Proteomes" id="UP000293291"/>
    </source>
</evidence>
<reference evidence="2 3" key="1">
    <citation type="submission" date="2019-01" db="EMBL/GenBank/DDBJ databases">
        <title>Novel species of Nocardioides.</title>
        <authorList>
            <person name="Liu Q."/>
            <person name="Xin Y.-H."/>
        </authorList>
    </citation>
    <scope>NUCLEOTIDE SEQUENCE [LARGE SCALE GENOMIC DNA]</scope>
    <source>
        <strain evidence="2 3">CGMCC 4.6875</strain>
    </source>
</reference>
<keyword evidence="1" id="KW-0732">Signal</keyword>
<gene>
    <name evidence="2" type="ORF">EUA07_08520</name>
</gene>
<evidence type="ECO:0000313" key="2">
    <source>
        <dbReference type="EMBL" id="RYC02770.1"/>
    </source>
</evidence>